<reference evidence="5" key="1">
    <citation type="journal article" date="2014" name="Int. J. Syst. Evol. Microbiol.">
        <title>Complete genome sequence of Corynebacterium casei LMG S-19264T (=DSM 44701T), isolated from a smear-ripened cheese.</title>
        <authorList>
            <consortium name="US DOE Joint Genome Institute (JGI-PGF)"/>
            <person name="Walter F."/>
            <person name="Albersmeier A."/>
            <person name="Kalinowski J."/>
            <person name="Ruckert C."/>
        </authorList>
    </citation>
    <scope>NUCLEOTIDE SEQUENCE</scope>
    <source>
        <strain evidence="5">CGMCC 4.3508</strain>
    </source>
</reference>
<evidence type="ECO:0000256" key="3">
    <source>
        <dbReference type="SAM" id="Phobius"/>
    </source>
</evidence>
<keyword evidence="6" id="KW-1185">Reference proteome</keyword>
<keyword evidence="3" id="KW-0812">Transmembrane</keyword>
<reference evidence="5" key="2">
    <citation type="submission" date="2020-09" db="EMBL/GenBank/DDBJ databases">
        <authorList>
            <person name="Sun Q."/>
            <person name="Zhou Y."/>
        </authorList>
    </citation>
    <scope>NUCLEOTIDE SEQUENCE</scope>
    <source>
        <strain evidence="5">CGMCC 4.3508</strain>
    </source>
</reference>
<evidence type="ECO:0000256" key="2">
    <source>
        <dbReference type="SAM" id="MobiDB-lite"/>
    </source>
</evidence>
<evidence type="ECO:0000259" key="4">
    <source>
        <dbReference type="Pfam" id="PF11611"/>
    </source>
</evidence>
<proteinExistence type="predicted"/>
<evidence type="ECO:0000256" key="1">
    <source>
        <dbReference type="ARBA" id="ARBA00022729"/>
    </source>
</evidence>
<dbReference type="Proteomes" id="UP000638263">
    <property type="component" value="Unassembled WGS sequence"/>
</dbReference>
<evidence type="ECO:0000313" key="6">
    <source>
        <dbReference type="Proteomes" id="UP000638263"/>
    </source>
</evidence>
<accession>A0A917RV18</accession>
<gene>
    <name evidence="5" type="ORF">GCM10011588_60480</name>
</gene>
<keyword evidence="1" id="KW-0732">Signal</keyword>
<feature type="domain" description="DUF4352" evidence="4">
    <location>
        <begin position="79"/>
        <end position="200"/>
    </location>
</feature>
<name>A0A917RV18_9NOCA</name>
<comment type="caution">
    <text evidence="5">The sequence shown here is derived from an EMBL/GenBank/DDBJ whole genome shotgun (WGS) entry which is preliminary data.</text>
</comment>
<dbReference type="AlphaFoldDB" id="A0A917RV18"/>
<evidence type="ECO:0000313" key="5">
    <source>
        <dbReference type="EMBL" id="GGL37685.1"/>
    </source>
</evidence>
<sequence>MTHQPYPPHQPYGVPPQQPRKKAKWPWLIPVGIVALCGFGGCVAIVGNSGSDSDTTSSSAGPIEAAAGAAADSETAPAGSAVRDGKFEFVVTEVETGLKTVGTNPYLQKEAQGQYVLVHTTVTNTGDRPQSYFGTNQTLIDSQGREFTNDTMAEVNVNDSAIVGADINPGNKMAVVIAFDIPADAQPAAIEFHDSMFSGGVEVALR</sequence>
<organism evidence="5 6">
    <name type="scientific">Nocardia jinanensis</name>
    <dbReference type="NCBI Taxonomy" id="382504"/>
    <lineage>
        <taxon>Bacteria</taxon>
        <taxon>Bacillati</taxon>
        <taxon>Actinomycetota</taxon>
        <taxon>Actinomycetes</taxon>
        <taxon>Mycobacteriales</taxon>
        <taxon>Nocardiaceae</taxon>
        <taxon>Nocardia</taxon>
    </lineage>
</organism>
<keyword evidence="3" id="KW-1133">Transmembrane helix</keyword>
<dbReference type="Pfam" id="PF11611">
    <property type="entry name" value="DUF4352"/>
    <property type="match status" value="1"/>
</dbReference>
<protein>
    <submittedName>
        <fullName evidence="5">Mpr protein</fullName>
    </submittedName>
</protein>
<keyword evidence="3" id="KW-0472">Membrane</keyword>
<dbReference type="Gene3D" id="2.60.40.1240">
    <property type="match status" value="1"/>
</dbReference>
<dbReference type="InterPro" id="IPR029051">
    <property type="entry name" value="DUF4352"/>
</dbReference>
<feature type="region of interest" description="Disordered" evidence="2">
    <location>
        <begin position="51"/>
        <end position="79"/>
    </location>
</feature>
<dbReference type="EMBL" id="BMMH01000020">
    <property type="protein sequence ID" value="GGL37685.1"/>
    <property type="molecule type" value="Genomic_DNA"/>
</dbReference>
<dbReference type="RefSeq" id="WP_058854766.1">
    <property type="nucleotide sequence ID" value="NZ_BMMH01000020.1"/>
</dbReference>
<dbReference type="InterPro" id="IPR029050">
    <property type="entry name" value="Immunoprotect_excell_Ig-like"/>
</dbReference>
<feature type="transmembrane region" description="Helical" evidence="3">
    <location>
        <begin position="27"/>
        <end position="47"/>
    </location>
</feature>